<dbReference type="EC" id="2.7.7.8" evidence="3"/>
<dbReference type="GO" id="GO:0000958">
    <property type="term" value="P:mitochondrial mRNA catabolic process"/>
    <property type="evidence" value="ECO:0007669"/>
    <property type="project" value="TreeGrafter"/>
</dbReference>
<keyword evidence="7" id="KW-0819">tRNA processing</keyword>
<evidence type="ECO:0000256" key="10">
    <source>
        <dbReference type="ARBA" id="ARBA00022839"/>
    </source>
</evidence>
<dbReference type="Gene3D" id="3.30.230.70">
    <property type="entry name" value="GHMP Kinase, N-terminal domain"/>
    <property type="match status" value="2"/>
</dbReference>
<dbReference type="InterPro" id="IPR027408">
    <property type="entry name" value="PNPase/RNase_PH_dom_sf"/>
</dbReference>
<dbReference type="Pfam" id="PF00575">
    <property type="entry name" value="S1"/>
    <property type="match status" value="1"/>
</dbReference>
<dbReference type="InterPro" id="IPR036345">
    <property type="entry name" value="ExoRNase_PH_dom2_sf"/>
</dbReference>
<dbReference type="InterPro" id="IPR036612">
    <property type="entry name" value="KH_dom_type_1_sf"/>
</dbReference>
<evidence type="ECO:0000256" key="17">
    <source>
        <dbReference type="SAM" id="MobiDB-lite"/>
    </source>
</evidence>
<dbReference type="Proteomes" id="UP000596660">
    <property type="component" value="Unplaced"/>
</dbReference>
<evidence type="ECO:0000256" key="2">
    <source>
        <dbReference type="ARBA" id="ARBA00007404"/>
    </source>
</evidence>
<accession>A0A803N764</accession>
<dbReference type="GO" id="GO:0005829">
    <property type="term" value="C:cytosol"/>
    <property type="evidence" value="ECO:0007669"/>
    <property type="project" value="TreeGrafter"/>
</dbReference>
<comment type="catalytic activity">
    <reaction evidence="13">
        <text>RNA(n+1) + phosphate = RNA(n) + a ribonucleoside 5'-diphosphate</text>
        <dbReference type="Rhea" id="RHEA:22096"/>
        <dbReference type="Rhea" id="RHEA-COMP:14527"/>
        <dbReference type="Rhea" id="RHEA-COMP:17342"/>
        <dbReference type="ChEBI" id="CHEBI:43474"/>
        <dbReference type="ChEBI" id="CHEBI:57930"/>
        <dbReference type="ChEBI" id="CHEBI:140395"/>
        <dbReference type="EC" id="2.7.7.8"/>
    </reaction>
</comment>
<dbReference type="NCBIfam" id="TIGR03591">
    <property type="entry name" value="polynuc_phos"/>
    <property type="match status" value="1"/>
</dbReference>
<dbReference type="InterPro" id="IPR003029">
    <property type="entry name" value="S1_domain"/>
</dbReference>
<dbReference type="InterPro" id="IPR020568">
    <property type="entry name" value="Ribosomal_Su5_D2-typ_SF"/>
</dbReference>
<dbReference type="InterPro" id="IPR004088">
    <property type="entry name" value="KH_dom_type_1"/>
</dbReference>
<dbReference type="Pfam" id="PF03725">
    <property type="entry name" value="RNase_PH_C"/>
    <property type="match status" value="1"/>
</dbReference>
<keyword evidence="11 16" id="KW-0694">RNA-binding</keyword>
<evidence type="ECO:0000256" key="5">
    <source>
        <dbReference type="ARBA" id="ARBA00022552"/>
    </source>
</evidence>
<dbReference type="GO" id="GO:0005739">
    <property type="term" value="C:mitochondrion"/>
    <property type="evidence" value="ECO:0007669"/>
    <property type="project" value="UniProtKB-SubCell"/>
</dbReference>
<dbReference type="FunFam" id="3.30.1370.10:FF:000001">
    <property type="entry name" value="Polyribonucleotide nucleotidyltransferase"/>
    <property type="match status" value="1"/>
</dbReference>
<dbReference type="Pfam" id="PF00013">
    <property type="entry name" value="KH_1"/>
    <property type="match status" value="1"/>
</dbReference>
<evidence type="ECO:0000256" key="8">
    <source>
        <dbReference type="ARBA" id="ARBA00022695"/>
    </source>
</evidence>
<evidence type="ECO:0000259" key="18">
    <source>
        <dbReference type="PROSITE" id="PS50126"/>
    </source>
</evidence>
<keyword evidence="5" id="KW-0698">rRNA processing</keyword>
<evidence type="ECO:0000313" key="20">
    <source>
        <dbReference type="Proteomes" id="UP000596660"/>
    </source>
</evidence>
<name>A0A803N764_CHEQI</name>
<dbReference type="SUPFAM" id="SSF50249">
    <property type="entry name" value="Nucleic acid-binding proteins"/>
    <property type="match status" value="2"/>
</dbReference>
<dbReference type="InterPro" id="IPR036456">
    <property type="entry name" value="PNPase_PH_RNA-bd_sf"/>
</dbReference>
<dbReference type="Gene3D" id="3.30.1370.10">
    <property type="entry name" value="K Homology domain, type 1"/>
    <property type="match status" value="1"/>
</dbReference>
<dbReference type="GO" id="GO:0008033">
    <property type="term" value="P:tRNA processing"/>
    <property type="evidence" value="ECO:0007669"/>
    <property type="project" value="UniProtKB-KW"/>
</dbReference>
<sequence length="1055" mass="115894">MATKVLNPLLTSLPLLLTRRRFKLRTFCCGNSPFRLGTKCLEIFKEEFEVGNRLTSFETGKIARFANGAVVMAINETKVLSTVASAKGDSARDFLPLTVDYQEKQYAQGVIPNTFMRREGAPKERELLCGRLIDRPIRPLFPPGFYHEVQVMSSVLSSDGEQDPDVMAANATSAALILSDIPWGGPIGMVRIGRINGQFIINPTMDELSSSDLNLVYACTKDKTLMIDVQACEISEKDLKAGLRLAHPEAVKYLEPQIRLASKAGKQKKEYRLSMMPETTMEKIRKLSESRIEAIFSDPTYSKFERGEALDQITQDVKKSLDEECDEESIQGLSKAVDTVRKQIVRRRILKEGARVDGRRLDEVRPVYCESGNLPALHGSSLFSRGDTQVLCTVTLGAPGDAQRLESVVGPSSKRFMLHYSFPPFSINEVGKRAGLNRREVGHGTLAEKALLAVLPPEHDFPYTVRVNSEVMASDGSTSMASVCGGSMALMDAGIPVREHVAGVSVGLVSEVDPITGKMTDYRILTDILGLEDHLGDMDFKISGTRNGITAIQLDIKPAGIPLDIICESLDPAFRGRLQILDHMERAINAPRTKDDRNSPRLATLKYHNDSIRRLVGPLGALKKRIEEETGARISVGDGTLTIIAKNQSIMEKAQEKIEFIIGRDIEVGKVYKGIVTSIKEYGAFVEFNGGQQGLLHKSELSHEPERNYVALEENAVEHLIGKKWHYLNGLVVSRVSDVVSIGQQLSLMCIEQDVRGNIKLSLKANKSSSADKGFTGTKKGASQVWASIGDKTYGQEKNSGKKDPVVTKYAAAEVATSAVSDSSFFIRSAAECDEEEEKLAALSQNRTLSTFASSDQLTLDQSVDDSGGEKSASLNQVSKDKKSEVGSGICAKDLKLGTVVTAKVYQIRTRGLVLDLGGGLKGMYRYEANDKRDFKVGDELRVQCCSFTGKGVPVMSQVPAGGKNNGAKKVKTGKPKCKRETKMKSDKATFLFHSSFFPKLLHSSFFPKNSFTVQWRIERNEIEGIEILSQLKQLVTVDKTDMGALGSCDLIVKM</sequence>
<evidence type="ECO:0000256" key="4">
    <source>
        <dbReference type="ARBA" id="ARBA00022490"/>
    </source>
</evidence>
<dbReference type="GO" id="GO:0004654">
    <property type="term" value="F:polyribonucleotide nucleotidyltransferase activity"/>
    <property type="evidence" value="ECO:0007669"/>
    <property type="project" value="UniProtKB-EC"/>
</dbReference>
<dbReference type="GO" id="GO:0009570">
    <property type="term" value="C:chloroplast stroma"/>
    <property type="evidence" value="ECO:0007669"/>
    <property type="project" value="TreeGrafter"/>
</dbReference>
<dbReference type="PANTHER" id="PTHR11252:SF16">
    <property type="entry name" value="POLYRIBONUCLEOTIDE NUCLEOTIDYLTRANSFERASE 2, MITOCHONDRIAL"/>
    <property type="match status" value="1"/>
</dbReference>
<dbReference type="Gene3D" id="2.40.50.140">
    <property type="entry name" value="Nucleic acid-binding proteins"/>
    <property type="match status" value="1"/>
</dbReference>
<evidence type="ECO:0000256" key="3">
    <source>
        <dbReference type="ARBA" id="ARBA00012416"/>
    </source>
</evidence>
<evidence type="ECO:0000256" key="13">
    <source>
        <dbReference type="ARBA" id="ARBA00051524"/>
    </source>
</evidence>
<evidence type="ECO:0000313" key="19">
    <source>
        <dbReference type="EnsemblPlants" id="AUR62041598-RA:cds"/>
    </source>
</evidence>
<protein>
    <recommendedName>
        <fullName evidence="14">Polyribonucleotide nucleotidyltransferase 2, mitochondrial</fullName>
        <ecNumber evidence="3">2.7.7.8</ecNumber>
    </recommendedName>
    <alternativeName>
        <fullName evidence="12">Polynucleotide phosphorylase 1</fullName>
    </alternativeName>
    <alternativeName>
        <fullName evidence="15">Polynucleotide phosphorylase 2</fullName>
    </alternativeName>
</protein>
<evidence type="ECO:0000256" key="11">
    <source>
        <dbReference type="ARBA" id="ARBA00022884"/>
    </source>
</evidence>
<dbReference type="SMART" id="SM00316">
    <property type="entry name" value="S1"/>
    <property type="match status" value="2"/>
</dbReference>
<dbReference type="InterPro" id="IPR015848">
    <property type="entry name" value="PNPase_PH_RNA-bd_bac/org-type"/>
</dbReference>
<dbReference type="GO" id="GO:0003723">
    <property type="term" value="F:RNA binding"/>
    <property type="evidence" value="ECO:0007669"/>
    <property type="project" value="UniProtKB-UniRule"/>
</dbReference>
<dbReference type="PANTHER" id="PTHR11252">
    <property type="entry name" value="POLYRIBONUCLEOTIDE NUCLEOTIDYLTRANSFERASE"/>
    <property type="match status" value="1"/>
</dbReference>
<comment type="subcellular location">
    <subcellularLocation>
        <location evidence="1">Mitochondrion</location>
    </subcellularLocation>
</comment>
<dbReference type="HAMAP" id="MF_01595">
    <property type="entry name" value="PNPase"/>
    <property type="match status" value="1"/>
</dbReference>
<dbReference type="InterPro" id="IPR001247">
    <property type="entry name" value="ExoRNase_PH_dom1"/>
</dbReference>
<dbReference type="InterPro" id="IPR012340">
    <property type="entry name" value="NA-bd_OB-fold"/>
</dbReference>
<keyword evidence="8" id="KW-0548">Nucleotidyltransferase</keyword>
<keyword evidence="10" id="KW-0540">Nuclease</keyword>
<dbReference type="InterPro" id="IPR012162">
    <property type="entry name" value="PNPase"/>
</dbReference>
<dbReference type="EnsemblPlants" id="AUR62041598-RA">
    <property type="protein sequence ID" value="AUR62041598-RA:cds"/>
    <property type="gene ID" value="AUR62041598"/>
</dbReference>
<dbReference type="PROSITE" id="PS50126">
    <property type="entry name" value="S1"/>
    <property type="match status" value="1"/>
</dbReference>
<dbReference type="SUPFAM" id="SSF55666">
    <property type="entry name" value="Ribonuclease PH domain 2-like"/>
    <property type="match status" value="2"/>
</dbReference>
<feature type="region of interest" description="Disordered" evidence="17">
    <location>
        <begin position="860"/>
        <end position="880"/>
    </location>
</feature>
<evidence type="ECO:0000256" key="6">
    <source>
        <dbReference type="ARBA" id="ARBA00022679"/>
    </source>
</evidence>
<evidence type="ECO:0000256" key="1">
    <source>
        <dbReference type="ARBA" id="ARBA00004173"/>
    </source>
</evidence>
<keyword evidence="4" id="KW-0963">Cytoplasm</keyword>
<evidence type="ECO:0000256" key="15">
    <source>
        <dbReference type="ARBA" id="ARBA00078395"/>
    </source>
</evidence>
<dbReference type="OMA" id="PISCESH"/>
<keyword evidence="10" id="KW-0269">Exonuclease</keyword>
<dbReference type="NCBIfam" id="NF008805">
    <property type="entry name" value="PRK11824.1"/>
    <property type="match status" value="1"/>
</dbReference>
<dbReference type="GO" id="GO:0006364">
    <property type="term" value="P:rRNA processing"/>
    <property type="evidence" value="ECO:0007669"/>
    <property type="project" value="UniProtKB-KW"/>
</dbReference>
<dbReference type="InterPro" id="IPR015847">
    <property type="entry name" value="ExoRNase_PH_dom2"/>
</dbReference>
<feature type="domain" description="S1 motif" evidence="18">
    <location>
        <begin position="669"/>
        <end position="764"/>
    </location>
</feature>
<dbReference type="SUPFAM" id="SSF54211">
    <property type="entry name" value="Ribosomal protein S5 domain 2-like"/>
    <property type="match status" value="2"/>
</dbReference>
<dbReference type="SUPFAM" id="SSF54791">
    <property type="entry name" value="Eukaryotic type KH-domain (KH-domain type I)"/>
    <property type="match status" value="1"/>
</dbReference>
<dbReference type="CDD" id="cd11364">
    <property type="entry name" value="RNase_PH_PNPase_2"/>
    <property type="match status" value="1"/>
</dbReference>
<dbReference type="PROSITE" id="PS50084">
    <property type="entry name" value="KH_TYPE_1"/>
    <property type="match status" value="1"/>
</dbReference>
<evidence type="ECO:0000256" key="7">
    <source>
        <dbReference type="ARBA" id="ARBA00022694"/>
    </source>
</evidence>
<dbReference type="FunFam" id="2.40.50.140:FF:000189">
    <property type="entry name" value="Polyribonucleotide nucleotidyltransferase, putative"/>
    <property type="match status" value="1"/>
</dbReference>
<keyword evidence="10" id="KW-0378">Hydrolase</keyword>
<dbReference type="InterPro" id="IPR004087">
    <property type="entry name" value="KH_dom"/>
</dbReference>
<organism evidence="19 20">
    <name type="scientific">Chenopodium quinoa</name>
    <name type="common">Quinoa</name>
    <dbReference type="NCBI Taxonomy" id="63459"/>
    <lineage>
        <taxon>Eukaryota</taxon>
        <taxon>Viridiplantae</taxon>
        <taxon>Streptophyta</taxon>
        <taxon>Embryophyta</taxon>
        <taxon>Tracheophyta</taxon>
        <taxon>Spermatophyta</taxon>
        <taxon>Magnoliopsida</taxon>
        <taxon>eudicotyledons</taxon>
        <taxon>Gunneridae</taxon>
        <taxon>Pentapetalae</taxon>
        <taxon>Caryophyllales</taxon>
        <taxon>Chenopodiaceae</taxon>
        <taxon>Chenopodioideae</taxon>
        <taxon>Atripliceae</taxon>
        <taxon>Chenopodium</taxon>
    </lineage>
</organism>
<evidence type="ECO:0000256" key="12">
    <source>
        <dbReference type="ARBA" id="ARBA00031451"/>
    </source>
</evidence>
<dbReference type="AlphaFoldDB" id="A0A803N764"/>
<dbReference type="FunFam" id="3.30.230.70:FF:000020">
    <property type="entry name" value="Polyribonucleotide nucleotidyltransferase 2 mitochondrial"/>
    <property type="match status" value="1"/>
</dbReference>
<evidence type="ECO:0000256" key="9">
    <source>
        <dbReference type="ARBA" id="ARBA00022737"/>
    </source>
</evidence>
<dbReference type="CDD" id="cd02393">
    <property type="entry name" value="KH-I_PNPase"/>
    <property type="match status" value="1"/>
</dbReference>
<proteinExistence type="inferred from homology"/>
<dbReference type="Gramene" id="AUR62041598-RA">
    <property type="protein sequence ID" value="AUR62041598-RA:cds"/>
    <property type="gene ID" value="AUR62041598"/>
</dbReference>
<keyword evidence="9" id="KW-0677">Repeat</keyword>
<dbReference type="GO" id="GO:0000965">
    <property type="term" value="P:mitochondrial RNA 3'-end processing"/>
    <property type="evidence" value="ECO:0007669"/>
    <property type="project" value="TreeGrafter"/>
</dbReference>
<evidence type="ECO:0000256" key="16">
    <source>
        <dbReference type="PROSITE-ProRule" id="PRU00117"/>
    </source>
</evidence>
<evidence type="ECO:0000256" key="14">
    <source>
        <dbReference type="ARBA" id="ARBA00073922"/>
    </source>
</evidence>
<dbReference type="SUPFAM" id="SSF46915">
    <property type="entry name" value="Polynucleotide phosphorylase/guanosine pentaphosphate synthase (PNPase/GPSI), domain 3"/>
    <property type="match status" value="1"/>
</dbReference>
<reference evidence="19" key="1">
    <citation type="journal article" date="2017" name="Nature">
        <title>The genome of Chenopodium quinoa.</title>
        <authorList>
            <person name="Jarvis D.E."/>
            <person name="Ho Y.S."/>
            <person name="Lightfoot D.J."/>
            <person name="Schmoeckel S.M."/>
            <person name="Li B."/>
            <person name="Borm T.J.A."/>
            <person name="Ohyanagi H."/>
            <person name="Mineta K."/>
            <person name="Michell C.T."/>
            <person name="Saber N."/>
            <person name="Kharbatia N.M."/>
            <person name="Rupper R.R."/>
            <person name="Sharp A.R."/>
            <person name="Dally N."/>
            <person name="Boughton B.A."/>
            <person name="Woo Y.H."/>
            <person name="Gao G."/>
            <person name="Schijlen E.G.W.M."/>
            <person name="Guo X."/>
            <person name="Momin A.A."/>
            <person name="Negrao S."/>
            <person name="Al-Babili S."/>
            <person name="Gehring C."/>
            <person name="Roessner U."/>
            <person name="Jung C."/>
            <person name="Murphy K."/>
            <person name="Arold S.T."/>
            <person name="Gojobori T."/>
            <person name="van der Linden C.G."/>
            <person name="van Loo E.N."/>
            <person name="Jellen E.N."/>
            <person name="Maughan P.J."/>
            <person name="Tester M."/>
        </authorList>
    </citation>
    <scope>NUCLEOTIDE SEQUENCE [LARGE SCALE GENOMIC DNA]</scope>
    <source>
        <strain evidence="19">cv. PI 614886</strain>
    </source>
</reference>
<dbReference type="Pfam" id="PF01138">
    <property type="entry name" value="RNase_PH"/>
    <property type="match status" value="2"/>
</dbReference>
<dbReference type="Pfam" id="PF03726">
    <property type="entry name" value="PNPase"/>
    <property type="match status" value="1"/>
</dbReference>
<comment type="similarity">
    <text evidence="2">Belongs to the polyribonucleotide nucleotidyltransferase family.</text>
</comment>
<dbReference type="SMART" id="SM00322">
    <property type="entry name" value="KH"/>
    <property type="match status" value="1"/>
</dbReference>
<dbReference type="FunFam" id="3.30.230.70:FF:000001">
    <property type="entry name" value="Polyribonucleotide nucleotidyltransferase"/>
    <property type="match status" value="1"/>
</dbReference>
<dbReference type="GO" id="GO:0000175">
    <property type="term" value="F:3'-5'-RNA exonuclease activity"/>
    <property type="evidence" value="ECO:0007669"/>
    <property type="project" value="TreeGrafter"/>
</dbReference>
<keyword evidence="20" id="KW-1185">Reference proteome</keyword>
<keyword evidence="6" id="KW-0808">Transferase</keyword>
<reference evidence="19" key="2">
    <citation type="submission" date="2021-03" db="UniProtKB">
        <authorList>
            <consortium name="EnsemblPlants"/>
        </authorList>
    </citation>
    <scope>IDENTIFICATION</scope>
</reference>
<dbReference type="CDD" id="cd11363">
    <property type="entry name" value="RNase_PH_PNPase_1"/>
    <property type="match status" value="1"/>
</dbReference>